<keyword evidence="1" id="KW-0812">Transmembrane</keyword>
<gene>
    <name evidence="2" type="ORF">SAMN02744040_00737</name>
</gene>
<organism evidence="2 3">
    <name type="scientific">Tepidibacter thalassicus DSM 15285</name>
    <dbReference type="NCBI Taxonomy" id="1123350"/>
    <lineage>
        <taxon>Bacteria</taxon>
        <taxon>Bacillati</taxon>
        <taxon>Bacillota</taxon>
        <taxon>Clostridia</taxon>
        <taxon>Peptostreptococcales</taxon>
        <taxon>Peptostreptococcaceae</taxon>
        <taxon>Tepidibacter</taxon>
    </lineage>
</organism>
<dbReference type="OrthoDB" id="1752036at2"/>
<sequence length="223" mass="26445">MIGEKGSILINTIFVFFILLILSITLLSISLTNYSIQNVYVNSKKCFYISEGGLELVYGKVVEEIQRAIKYGEHKLNNFLKFEYDNFIENEIDKELMGEDSIYLNVILNENGISYNLNKKNIEQKLNEEFQNGYKKFFLEKSKKYNFIKDIEKINGNGLKIDLVDDLVYIENNRIKFKISSLYKKRKIRKEITLDFYIKIPNKGNVDKNTNEFIEVRNWIRRR</sequence>
<evidence type="ECO:0000313" key="2">
    <source>
        <dbReference type="EMBL" id="SHH07859.1"/>
    </source>
</evidence>
<evidence type="ECO:0000256" key="1">
    <source>
        <dbReference type="SAM" id="Phobius"/>
    </source>
</evidence>
<evidence type="ECO:0000313" key="3">
    <source>
        <dbReference type="Proteomes" id="UP000242520"/>
    </source>
</evidence>
<proteinExistence type="predicted"/>
<name>A0A1M5Q2A6_9FIRM</name>
<keyword evidence="1" id="KW-1133">Transmembrane helix</keyword>
<keyword evidence="1" id="KW-0472">Membrane</keyword>
<dbReference type="STRING" id="1123350.SAMN02744040_00737"/>
<dbReference type="Proteomes" id="UP000242520">
    <property type="component" value="Unassembled WGS sequence"/>
</dbReference>
<feature type="transmembrane region" description="Helical" evidence="1">
    <location>
        <begin position="12"/>
        <end position="36"/>
    </location>
</feature>
<dbReference type="EMBL" id="FQXH01000007">
    <property type="protein sequence ID" value="SHH07859.1"/>
    <property type="molecule type" value="Genomic_DNA"/>
</dbReference>
<reference evidence="3" key="1">
    <citation type="submission" date="2016-11" db="EMBL/GenBank/DDBJ databases">
        <authorList>
            <person name="Varghese N."/>
            <person name="Submissions S."/>
        </authorList>
    </citation>
    <scope>NUCLEOTIDE SEQUENCE [LARGE SCALE GENOMIC DNA]</scope>
    <source>
        <strain evidence="3">DSM 15285</strain>
    </source>
</reference>
<protein>
    <submittedName>
        <fullName evidence="2">Uncharacterized protein</fullName>
    </submittedName>
</protein>
<accession>A0A1M5Q2A6</accession>
<dbReference type="AlphaFoldDB" id="A0A1M5Q2A6"/>
<keyword evidence="3" id="KW-1185">Reference proteome</keyword>